<dbReference type="RefSeq" id="WP_002973578.1">
    <property type="nucleotide sequence ID" value="NZ_AOGW02000010.1"/>
</dbReference>
<reference evidence="6" key="1">
    <citation type="submission" date="2013-03" db="EMBL/GenBank/DDBJ databases">
        <authorList>
            <person name="Harkins D.M."/>
            <person name="Durkin A.S."/>
            <person name="Brinkac L.M."/>
            <person name="Haft D.H."/>
            <person name="Selengut J.D."/>
            <person name="Sanka R."/>
            <person name="DePew J."/>
            <person name="Purushe J."/>
            <person name="Hartskeerl R.A."/>
            <person name="Ahmed A."/>
            <person name="van der Linden H."/>
            <person name="Goris M.G.A."/>
            <person name="Vinetz J.M."/>
            <person name="Sutton G.G."/>
            <person name="Nierman W.C."/>
            <person name="Fouts D.E."/>
        </authorList>
    </citation>
    <scope>NUCLEOTIDE SEQUENCE [LARGE SCALE GENOMIC DNA]</scope>
    <source>
        <strain evidence="6">LT 11-33</strain>
    </source>
</reference>
<gene>
    <name evidence="6" type="ORF">LEP1GSC203_1259</name>
</gene>
<dbReference type="EMBL" id="AOGW02000010">
    <property type="protein sequence ID" value="EMY60920.1"/>
    <property type="molecule type" value="Genomic_DNA"/>
</dbReference>
<keyword evidence="1 4" id="KW-0663">Pyridoxal phosphate</keyword>
<dbReference type="STRING" id="1257025.LEP1GSC203_1259"/>
<dbReference type="InterPro" id="IPR000653">
    <property type="entry name" value="DegT/StrS_aminotransferase"/>
</dbReference>
<keyword evidence="6" id="KW-0032">Aminotransferase</keyword>
<keyword evidence="7" id="KW-1185">Reference proteome</keyword>
<feature type="active site" description="Proton acceptor" evidence="3">
    <location>
        <position position="185"/>
    </location>
</feature>
<evidence type="ECO:0000256" key="3">
    <source>
        <dbReference type="PIRSR" id="PIRSR000390-1"/>
    </source>
</evidence>
<proteinExistence type="inferred from homology"/>
<dbReference type="InterPro" id="IPR015424">
    <property type="entry name" value="PyrdxlP-dep_Trfase"/>
</dbReference>
<dbReference type="GO" id="GO:0008483">
    <property type="term" value="F:transaminase activity"/>
    <property type="evidence" value="ECO:0007669"/>
    <property type="project" value="UniProtKB-KW"/>
</dbReference>
<evidence type="ECO:0000256" key="5">
    <source>
        <dbReference type="RuleBase" id="RU004508"/>
    </source>
</evidence>
<dbReference type="InterPro" id="IPR015422">
    <property type="entry name" value="PyrdxlP-dep_Trfase_small"/>
</dbReference>
<sequence>MIEYENLKLLNAPFQSEIDEAIQRVSRSGWYILGKELENFEEEFAAFNGNKYCIGVASGLDALTLSLRNYDFPEGKEVIVPSNTYIATILSILQNGLKPVLVEPEINSYNIDPNKIKEKINQNTCAIMVVHLYGRPCEMDVIVEISKLNNLVLIEDCAQSHGAKFEKRNVGTIGHVNAFSFYPTKNLGAFGDAGAVVTDDPKIAEKIRKLRNYGSSIKYYNEFVGMNSRLDEIQAAVLSVKLKYLSQINSHKKALFEIYDKGLLNHFKKPLPDSESIEQVHHIYPIRHNERDKLKEYLLKNEIKTEIHYPIPPHKQLALAKTLSNDVEFSSGLYPIAEEIHATELSLPISYFHTIADIKRVVDVLNVYQ</sequence>
<dbReference type="Gene3D" id="3.90.1150.10">
    <property type="entry name" value="Aspartate Aminotransferase, domain 1"/>
    <property type="match status" value="1"/>
</dbReference>
<protein>
    <submittedName>
        <fullName evidence="6">DegT/DnrJ/EryC1/StrS aminotransferase family protein</fullName>
    </submittedName>
</protein>
<dbReference type="PIRSF" id="PIRSF000390">
    <property type="entry name" value="PLP_StrS"/>
    <property type="match status" value="1"/>
</dbReference>
<dbReference type="GO" id="GO:0030170">
    <property type="term" value="F:pyridoxal phosphate binding"/>
    <property type="evidence" value="ECO:0007669"/>
    <property type="project" value="TreeGrafter"/>
</dbReference>
<comment type="caution">
    <text evidence="6">The sequence shown here is derived from an EMBL/GenBank/DDBJ whole genome shotgun (WGS) entry which is preliminary data.</text>
</comment>
<evidence type="ECO:0000313" key="7">
    <source>
        <dbReference type="Proteomes" id="UP000012371"/>
    </source>
</evidence>
<dbReference type="InterPro" id="IPR015421">
    <property type="entry name" value="PyrdxlP-dep_Trfase_major"/>
</dbReference>
<dbReference type="Gene3D" id="3.40.640.10">
    <property type="entry name" value="Type I PLP-dependent aspartate aminotransferase-like (Major domain)"/>
    <property type="match status" value="1"/>
</dbReference>
<evidence type="ECO:0000256" key="2">
    <source>
        <dbReference type="ARBA" id="ARBA00037999"/>
    </source>
</evidence>
<dbReference type="SUPFAM" id="SSF53383">
    <property type="entry name" value="PLP-dependent transferases"/>
    <property type="match status" value="1"/>
</dbReference>
<dbReference type="AlphaFoldDB" id="N1VV73"/>
<feature type="modified residue" description="N6-(pyridoxal phosphate)lysine" evidence="4">
    <location>
        <position position="185"/>
    </location>
</feature>
<evidence type="ECO:0000256" key="4">
    <source>
        <dbReference type="PIRSR" id="PIRSR000390-2"/>
    </source>
</evidence>
<keyword evidence="6" id="KW-0808">Transferase</keyword>
<dbReference type="CDD" id="cd00616">
    <property type="entry name" value="AHBA_syn"/>
    <property type="match status" value="1"/>
</dbReference>
<dbReference type="OrthoDB" id="9810913at2"/>
<accession>N1VV73</accession>
<evidence type="ECO:0000256" key="1">
    <source>
        <dbReference type="ARBA" id="ARBA00022898"/>
    </source>
</evidence>
<dbReference type="GO" id="GO:0000271">
    <property type="term" value="P:polysaccharide biosynthetic process"/>
    <property type="evidence" value="ECO:0007669"/>
    <property type="project" value="TreeGrafter"/>
</dbReference>
<dbReference type="PANTHER" id="PTHR30244:SF36">
    <property type="entry name" value="3-OXO-GLUCOSE-6-PHOSPHATE:GLUTAMATE AMINOTRANSFERASE"/>
    <property type="match status" value="1"/>
</dbReference>
<organism evidence="6 7">
    <name type="scientific">Leptospira terpstrae serovar Hualin str. LT 11-33 = ATCC 700639</name>
    <dbReference type="NCBI Taxonomy" id="1257025"/>
    <lineage>
        <taxon>Bacteria</taxon>
        <taxon>Pseudomonadati</taxon>
        <taxon>Spirochaetota</taxon>
        <taxon>Spirochaetia</taxon>
        <taxon>Leptospirales</taxon>
        <taxon>Leptospiraceae</taxon>
        <taxon>Leptospira</taxon>
    </lineage>
</organism>
<name>N1VV73_9LEPT</name>
<dbReference type="Pfam" id="PF01041">
    <property type="entry name" value="DegT_DnrJ_EryC1"/>
    <property type="match status" value="1"/>
</dbReference>
<dbReference type="PANTHER" id="PTHR30244">
    <property type="entry name" value="TRANSAMINASE"/>
    <property type="match status" value="1"/>
</dbReference>
<evidence type="ECO:0000313" key="6">
    <source>
        <dbReference type="EMBL" id="EMY60920.1"/>
    </source>
</evidence>
<dbReference type="Proteomes" id="UP000012371">
    <property type="component" value="Unassembled WGS sequence"/>
</dbReference>
<comment type="similarity">
    <text evidence="2 5">Belongs to the DegT/DnrJ/EryC1 family.</text>
</comment>